<proteinExistence type="inferred from homology"/>
<comment type="catalytic activity">
    <reaction evidence="4">
        <text>D-serine = pyruvate + NH4(+)</text>
        <dbReference type="Rhea" id="RHEA:13977"/>
        <dbReference type="ChEBI" id="CHEBI:15361"/>
        <dbReference type="ChEBI" id="CHEBI:28938"/>
        <dbReference type="ChEBI" id="CHEBI:35247"/>
        <dbReference type="EC" id="4.3.1.18"/>
    </reaction>
</comment>
<dbReference type="AlphaFoldDB" id="A0A6N8U0Z1"/>
<feature type="modified residue" description="N6-(pyridoxal phosphate)lysine" evidence="4">
    <location>
        <position position="129"/>
    </location>
</feature>
<dbReference type="OrthoDB" id="9780546at2"/>
<dbReference type="NCBIfam" id="TIGR02035">
    <property type="entry name" value="D_Ser_am_lyase"/>
    <property type="match status" value="1"/>
</dbReference>
<dbReference type="GO" id="GO:0008721">
    <property type="term" value="F:D-serine ammonia-lyase activity"/>
    <property type="evidence" value="ECO:0007669"/>
    <property type="project" value="UniProtKB-EC"/>
</dbReference>
<sequence length="446" mass="49083">MRSGTAKYKRDGECAMKNPLFDSYPITETMAGYQPVFWKNEHYMSFNPDDESWNLKMSDILEAEARLARFSPFIEAAFPETQPQNGVIESPLVEAKEMKQHLNEKYNVSISGAVYVKADDRLFVSGSVKARGGIYEVLKYAEDLAVEHNMIAPDDDYAQFRSEKFHQFFSEHTIVCGSTGNLGLSIGIISAELGFKVIIHMSSDAKQWKKNMLRKRGVMVVEHEDDYSKAVEAGREMAIQDDHSYFIDDEDSVPLFLGYAVAALRLKGQLEAQGIKVDAEHPLYVYLPCGVGSAPGGISFGLKQVFGDAVHPVFAEPVQSPCMLLGILTGLHDGIAVGDIGLDNRTIADGLAVGRPSKFVGKMLEKHIHSFFTVEDAEMHALLAAAHDLENMKMEPSAATGFPGPAIIHQHPEAPHLSNATHIVWSTGGSMVPDAEWQSDYEAGKA</sequence>
<evidence type="ECO:0000256" key="3">
    <source>
        <dbReference type="ARBA" id="ARBA00023239"/>
    </source>
</evidence>
<dbReference type="EMBL" id="WUUK01000001">
    <property type="protein sequence ID" value="MXQ50596.1"/>
    <property type="molecule type" value="Genomic_DNA"/>
</dbReference>
<evidence type="ECO:0000313" key="6">
    <source>
        <dbReference type="EMBL" id="MXQ50596.1"/>
    </source>
</evidence>
<dbReference type="PANTHER" id="PTHR48078:SF9">
    <property type="entry name" value="D-SERINE DEHYDRATASE"/>
    <property type="match status" value="1"/>
</dbReference>
<dbReference type="InterPro" id="IPR011780">
    <property type="entry name" value="D_Ser_am_lyase"/>
</dbReference>
<protein>
    <recommendedName>
        <fullName evidence="4">Probable D-serine dehydratase</fullName>
        <ecNumber evidence="4">4.3.1.18</ecNumber>
    </recommendedName>
    <alternativeName>
        <fullName evidence="4">D-serine deaminase</fullName>
        <shortName evidence="4">DSD</shortName>
    </alternativeName>
</protein>
<dbReference type="GO" id="GO:0009097">
    <property type="term" value="P:isoleucine biosynthetic process"/>
    <property type="evidence" value="ECO:0007669"/>
    <property type="project" value="TreeGrafter"/>
</dbReference>
<dbReference type="Pfam" id="PF00291">
    <property type="entry name" value="PALP"/>
    <property type="match status" value="1"/>
</dbReference>
<gene>
    <name evidence="4" type="primary">dsdA</name>
    <name evidence="6" type="ORF">GQ671_04700</name>
</gene>
<name>A0A6N8U0Z1_9STAP</name>
<dbReference type="InterPro" id="IPR050147">
    <property type="entry name" value="Ser/Thr_Dehydratase"/>
</dbReference>
<accession>A0A6N8U0Z1</accession>
<comment type="cofactor">
    <cofactor evidence="1 4">
        <name>pyridoxal 5'-phosphate</name>
        <dbReference type="ChEBI" id="CHEBI:597326"/>
    </cofactor>
</comment>
<dbReference type="InterPro" id="IPR001926">
    <property type="entry name" value="TrpB-like_PALP"/>
</dbReference>
<evidence type="ECO:0000259" key="5">
    <source>
        <dbReference type="Pfam" id="PF00291"/>
    </source>
</evidence>
<organism evidence="6 7">
    <name type="scientific">Salinicoccus hispanicus</name>
    <dbReference type="NCBI Taxonomy" id="157225"/>
    <lineage>
        <taxon>Bacteria</taxon>
        <taxon>Bacillati</taxon>
        <taxon>Bacillota</taxon>
        <taxon>Bacilli</taxon>
        <taxon>Bacillales</taxon>
        <taxon>Staphylococcaceae</taxon>
        <taxon>Salinicoccus</taxon>
    </lineage>
</organism>
<dbReference type="GO" id="GO:0030170">
    <property type="term" value="F:pyridoxal phosphate binding"/>
    <property type="evidence" value="ECO:0007669"/>
    <property type="project" value="InterPro"/>
</dbReference>
<dbReference type="GO" id="GO:0036088">
    <property type="term" value="P:D-serine catabolic process"/>
    <property type="evidence" value="ECO:0007669"/>
    <property type="project" value="TreeGrafter"/>
</dbReference>
<dbReference type="Gene3D" id="3.40.50.1100">
    <property type="match status" value="2"/>
</dbReference>
<evidence type="ECO:0000313" key="7">
    <source>
        <dbReference type="Proteomes" id="UP000436284"/>
    </source>
</evidence>
<dbReference type="Proteomes" id="UP000436284">
    <property type="component" value="Unassembled WGS sequence"/>
</dbReference>
<dbReference type="InterPro" id="IPR036052">
    <property type="entry name" value="TrpB-like_PALP_sf"/>
</dbReference>
<reference evidence="6 7" key="1">
    <citation type="submission" date="2019-12" db="EMBL/GenBank/DDBJ databases">
        <title>Salinicoccus cyprini sp. nov., isolated from gastro-intestinal tract of mirror carp, Cyprinus carpio var. specularis, collected from Gobind Sagar Reservoir, Himachal Pradesh, India.</title>
        <authorList>
            <person name="Talwar C."/>
            <person name="Singh A.K."/>
            <person name="Lal R."/>
            <person name="Negi R.K."/>
        </authorList>
    </citation>
    <scope>NUCLEOTIDE SEQUENCE [LARGE SCALE GENOMIC DNA]</scope>
    <source>
        <strain evidence="6 7">J-82</strain>
    </source>
</reference>
<dbReference type="GO" id="GO:0016836">
    <property type="term" value="F:hydro-lyase activity"/>
    <property type="evidence" value="ECO:0007669"/>
    <property type="project" value="UniProtKB-UniRule"/>
</dbReference>
<keyword evidence="7" id="KW-1185">Reference proteome</keyword>
<keyword evidence="3 4" id="KW-0456">Lyase</keyword>
<evidence type="ECO:0000256" key="2">
    <source>
        <dbReference type="ARBA" id="ARBA00022898"/>
    </source>
</evidence>
<dbReference type="SUPFAM" id="SSF53686">
    <property type="entry name" value="Tryptophan synthase beta subunit-like PLP-dependent enzymes"/>
    <property type="match status" value="1"/>
</dbReference>
<comment type="caution">
    <text evidence="6">The sequence shown here is derived from an EMBL/GenBank/DDBJ whole genome shotgun (WGS) entry which is preliminary data.</text>
</comment>
<dbReference type="EC" id="4.3.1.18" evidence="4"/>
<dbReference type="HAMAP" id="MF_01030">
    <property type="entry name" value="D_Ser_dehydrat"/>
    <property type="match status" value="1"/>
</dbReference>
<comment type="similarity">
    <text evidence="4">Belongs to the serine/threonine dehydratase family. DsdA subfamily.</text>
</comment>
<evidence type="ECO:0000256" key="1">
    <source>
        <dbReference type="ARBA" id="ARBA00001933"/>
    </source>
</evidence>
<dbReference type="PANTHER" id="PTHR48078">
    <property type="entry name" value="THREONINE DEHYDRATASE, MITOCHONDRIAL-RELATED"/>
    <property type="match status" value="1"/>
</dbReference>
<evidence type="ECO:0000256" key="4">
    <source>
        <dbReference type="HAMAP-Rule" id="MF_01030"/>
    </source>
</evidence>
<feature type="domain" description="Tryptophan synthase beta chain-like PALP" evidence="5">
    <location>
        <begin position="86"/>
        <end position="405"/>
    </location>
</feature>
<keyword evidence="2 4" id="KW-0663">Pyridoxal phosphate</keyword>
<dbReference type="NCBIfam" id="NF002823">
    <property type="entry name" value="PRK02991.1"/>
    <property type="match status" value="1"/>
</dbReference>